<keyword evidence="4" id="KW-0418">Kinase</keyword>
<keyword evidence="2" id="KW-0808">Transferase</keyword>
<comment type="similarity">
    <text evidence="1">Belongs to the carbohydrate kinase PfkB family.</text>
</comment>
<evidence type="ECO:0000259" key="6">
    <source>
        <dbReference type="Pfam" id="PF00294"/>
    </source>
</evidence>
<dbReference type="InterPro" id="IPR029056">
    <property type="entry name" value="Ribokinase-like"/>
</dbReference>
<evidence type="ECO:0000256" key="4">
    <source>
        <dbReference type="ARBA" id="ARBA00022777"/>
    </source>
</evidence>
<dbReference type="CDD" id="cd01167">
    <property type="entry name" value="bac_FRK"/>
    <property type="match status" value="1"/>
</dbReference>
<feature type="domain" description="Carbohydrate kinase PfkB" evidence="6">
    <location>
        <begin position="9"/>
        <end position="303"/>
    </location>
</feature>
<keyword evidence="8" id="KW-1185">Reference proteome</keyword>
<dbReference type="Gene3D" id="3.40.1190.20">
    <property type="match status" value="1"/>
</dbReference>
<evidence type="ECO:0000256" key="1">
    <source>
        <dbReference type="ARBA" id="ARBA00010688"/>
    </source>
</evidence>
<dbReference type="InterPro" id="IPR011611">
    <property type="entry name" value="PfkB_dom"/>
</dbReference>
<organism evidence="7 8">
    <name type="scientific">Terrabacter tumescens</name>
    <dbReference type="NCBI Taxonomy" id="60443"/>
    <lineage>
        <taxon>Bacteria</taxon>
        <taxon>Bacillati</taxon>
        <taxon>Actinomycetota</taxon>
        <taxon>Actinomycetes</taxon>
        <taxon>Micrococcales</taxon>
        <taxon>Intrasporangiaceae</taxon>
        <taxon>Terrabacter</taxon>
    </lineage>
</organism>
<dbReference type="PANTHER" id="PTHR43085:SF1">
    <property type="entry name" value="PSEUDOURIDINE KINASE-RELATED"/>
    <property type="match status" value="1"/>
</dbReference>
<evidence type="ECO:0000313" key="7">
    <source>
        <dbReference type="EMBL" id="GGM92774.1"/>
    </source>
</evidence>
<evidence type="ECO:0000313" key="8">
    <source>
        <dbReference type="Proteomes" id="UP000623461"/>
    </source>
</evidence>
<gene>
    <name evidence="7" type="ORF">GCM10009721_18200</name>
</gene>
<proteinExistence type="inferred from homology"/>
<keyword evidence="5" id="KW-0067">ATP-binding</keyword>
<dbReference type="SUPFAM" id="SSF53613">
    <property type="entry name" value="Ribokinase-like"/>
    <property type="match status" value="1"/>
</dbReference>
<dbReference type="PROSITE" id="PS00584">
    <property type="entry name" value="PFKB_KINASES_2"/>
    <property type="match status" value="1"/>
</dbReference>
<accession>A0ABQ2HVG5</accession>
<sequence>MSSTRTLVVGEALVDAVTTPAGLTEEHVGGSPANVAFGLAALEHPVDLATWIATDERGRRIEEVCRERGVALTAGSQGAPFTSVAHATLDESGAASYVFDLEWQVAAVPGLTAYGHVHTGSIAAVLEPGGTQVRAILAAARELGATVSYDPNARPSLMGRPEQARETIESSIALADVVKLSDEDVEWLCPGESLDAVLRAWGELGPAVVVVTRGGEGAVVRITRTGEQLALPAPRVEVVDTVGAGDSFMAGLVSGLLDAGLLGGPEARTRLRASTLDDVVPAVERALRAGALTVERAGAYAPTRIALS</sequence>
<dbReference type="EMBL" id="BMNZ01000003">
    <property type="protein sequence ID" value="GGM92774.1"/>
    <property type="molecule type" value="Genomic_DNA"/>
</dbReference>
<dbReference type="RefSeq" id="WP_030194336.1">
    <property type="nucleotide sequence ID" value="NZ_BMNZ01000003.1"/>
</dbReference>
<dbReference type="InterPro" id="IPR002173">
    <property type="entry name" value="Carboh/pur_kinase_PfkB_CS"/>
</dbReference>
<reference evidence="8" key="1">
    <citation type="journal article" date="2019" name="Int. J. Syst. Evol. Microbiol.">
        <title>The Global Catalogue of Microorganisms (GCM) 10K type strain sequencing project: providing services to taxonomists for standard genome sequencing and annotation.</title>
        <authorList>
            <consortium name="The Broad Institute Genomics Platform"/>
            <consortium name="The Broad Institute Genome Sequencing Center for Infectious Disease"/>
            <person name="Wu L."/>
            <person name="Ma J."/>
        </authorList>
    </citation>
    <scope>NUCLEOTIDE SEQUENCE [LARGE SCALE GENOMIC DNA]</scope>
    <source>
        <strain evidence="8">JCM 1365</strain>
    </source>
</reference>
<evidence type="ECO:0000256" key="2">
    <source>
        <dbReference type="ARBA" id="ARBA00022679"/>
    </source>
</evidence>
<keyword evidence="3" id="KW-0547">Nucleotide-binding</keyword>
<protein>
    <submittedName>
        <fullName evidence="7">Fructokinase</fullName>
    </submittedName>
</protein>
<dbReference type="Pfam" id="PF00294">
    <property type="entry name" value="PfkB"/>
    <property type="match status" value="1"/>
</dbReference>
<dbReference type="Proteomes" id="UP000623461">
    <property type="component" value="Unassembled WGS sequence"/>
</dbReference>
<dbReference type="PANTHER" id="PTHR43085">
    <property type="entry name" value="HEXOKINASE FAMILY MEMBER"/>
    <property type="match status" value="1"/>
</dbReference>
<dbReference type="InterPro" id="IPR050306">
    <property type="entry name" value="PfkB_Carbo_kinase"/>
</dbReference>
<name>A0ABQ2HVG5_9MICO</name>
<comment type="caution">
    <text evidence="7">The sequence shown here is derived from an EMBL/GenBank/DDBJ whole genome shotgun (WGS) entry which is preliminary data.</text>
</comment>
<evidence type="ECO:0000256" key="5">
    <source>
        <dbReference type="ARBA" id="ARBA00022840"/>
    </source>
</evidence>
<evidence type="ECO:0000256" key="3">
    <source>
        <dbReference type="ARBA" id="ARBA00022741"/>
    </source>
</evidence>